<dbReference type="InterPro" id="IPR027417">
    <property type="entry name" value="P-loop_NTPase"/>
</dbReference>
<dbReference type="RefSeq" id="WP_205188032.1">
    <property type="nucleotide sequence ID" value="NZ_JAFBFC010000005.1"/>
</dbReference>
<accession>A0ABS2QXU9</accession>
<dbReference type="Pfam" id="PF00271">
    <property type="entry name" value="Helicase_C"/>
    <property type="match status" value="1"/>
</dbReference>
<name>A0ABS2QXU9_9BACI</name>
<evidence type="ECO:0000313" key="4">
    <source>
        <dbReference type="EMBL" id="MBM7704013.1"/>
    </source>
</evidence>
<proteinExistence type="predicted"/>
<dbReference type="SMART" id="SM00490">
    <property type="entry name" value="HELICc"/>
    <property type="match status" value="1"/>
</dbReference>
<organism evidence="4 5">
    <name type="scientific">Priestia iocasae</name>
    <dbReference type="NCBI Taxonomy" id="2291674"/>
    <lineage>
        <taxon>Bacteria</taxon>
        <taxon>Bacillati</taxon>
        <taxon>Bacillota</taxon>
        <taxon>Bacilli</taxon>
        <taxon>Bacillales</taxon>
        <taxon>Bacillaceae</taxon>
        <taxon>Priestia</taxon>
    </lineage>
</organism>
<keyword evidence="4" id="KW-0547">Nucleotide-binding</keyword>
<dbReference type="CDD" id="cd18793">
    <property type="entry name" value="SF2_C_SNF"/>
    <property type="match status" value="1"/>
</dbReference>
<dbReference type="InterPro" id="IPR014001">
    <property type="entry name" value="Helicase_ATP-bd"/>
</dbReference>
<dbReference type="Pfam" id="PF00176">
    <property type="entry name" value="SNF2-rel_dom"/>
    <property type="match status" value="1"/>
</dbReference>
<keyword evidence="5" id="KW-1185">Reference proteome</keyword>
<feature type="domain" description="Helicase C-terminal" evidence="3">
    <location>
        <begin position="752"/>
        <end position="906"/>
    </location>
</feature>
<dbReference type="InterPro" id="IPR022138">
    <property type="entry name" value="DUF3670"/>
</dbReference>
<sequence>MFDLFHMTLHVELQQDDQFFIYCTNEQDNVIKVDMWKHAVLLWHKPTYYGTLVTTATLDEKEGVILSAWEAFCFFKHYTQDSVLQLSLSANAQSWVKRAQEVEALIENEAFIPSFTDWQKGSLQWIATVDQVSKETTYLLSHVVNELIQEDETIAHIWKELVDQHSLFNKNPLIVDKQDWLEQTGLQQIEVPFQLILRLTEPEEDGGLWQVRTLVIPSDEEKEPFTFHGSLPTEWVEHEPYVARQHNKWRLLAPVLDGSSSWINEWLTEDEAWLFLTEQSEALLQAGIDIHLPAWWQAVHKLNMKMSVSVVDSAEDGRSSFFGLQSLINYQWKFSLGGIALSEEEFQRLVEQKRRLVHIDGQWIKLDPQFIKQAQSLLREADKRGLHVRDVLTSELNRASHSSSAPQDSTVSLSSVSIDLSGGFKQFVRQLQAQKPLKTHPLPTLFNGQLRPYQQEGFNWLLFLRKYGLGACLADDMGLGKTIQLIAYFAHLKEQEEARPSLLICPTSLIGNWERELKEFAPSLNVYVHYGSKRDDDASFSKRAMDADIVITSYQLSVLDFEQLSSVHWTSICLDEAQHIKNAYTKQSRAIRKLHSHHKIALTGTPMENRLTELWAIYDFINPTYLGTLPSFQKKFVTPIEKDGSKQKVAQLKRFIQPFMLRRTKQDQHIQLHLPSKSEQKQFIPLTIEQASLYEQLVKDTLTEVEKRSAFERKGFILQMLTKLKQLCNHPALYLKEPGSRQTIKRSHKLEALLDLMKEIRAQGESCLIFTQYIEMGTMIERMVEKELKEKALFLHGSLSKTARDEMVESFQRGDSSIFILSLRAGGTGLNLTAANHVIHVDRWWNPAIENQATDRAYRIGQTKFVHVHKLMTIGTIEERIDKMMTEKQTLNDQIIGEQQWITELSNEDLKELLTYHREETTNPKEPSSTS</sequence>
<comment type="caution">
    <text evidence="4">The sequence shown here is derived from an EMBL/GenBank/DDBJ whole genome shotgun (WGS) entry which is preliminary data.</text>
</comment>
<dbReference type="EMBL" id="JAFBFC010000005">
    <property type="protein sequence ID" value="MBM7704013.1"/>
    <property type="molecule type" value="Genomic_DNA"/>
</dbReference>
<dbReference type="Gene3D" id="3.40.50.300">
    <property type="entry name" value="P-loop containing nucleotide triphosphate hydrolases"/>
    <property type="match status" value="1"/>
</dbReference>
<protein>
    <submittedName>
        <fullName evidence="4">SNF2 family DNA or RNA helicase</fullName>
    </submittedName>
</protein>
<dbReference type="Pfam" id="PF12419">
    <property type="entry name" value="DUF3670"/>
    <property type="match status" value="1"/>
</dbReference>
<dbReference type="PANTHER" id="PTHR10799">
    <property type="entry name" value="SNF2/RAD54 HELICASE FAMILY"/>
    <property type="match status" value="1"/>
</dbReference>
<feature type="domain" description="Helicase ATP-binding" evidence="2">
    <location>
        <begin position="462"/>
        <end position="624"/>
    </location>
</feature>
<dbReference type="SMART" id="SM00487">
    <property type="entry name" value="DEXDc"/>
    <property type="match status" value="1"/>
</dbReference>
<evidence type="ECO:0000259" key="2">
    <source>
        <dbReference type="PROSITE" id="PS51192"/>
    </source>
</evidence>
<keyword evidence="4" id="KW-0347">Helicase</keyword>
<reference evidence="4 5" key="1">
    <citation type="submission" date="2021-01" db="EMBL/GenBank/DDBJ databases">
        <title>Genomic Encyclopedia of Type Strains, Phase IV (KMG-IV): sequencing the most valuable type-strain genomes for metagenomic binning, comparative biology and taxonomic classification.</title>
        <authorList>
            <person name="Goeker M."/>
        </authorList>
    </citation>
    <scope>NUCLEOTIDE SEQUENCE [LARGE SCALE GENOMIC DNA]</scope>
    <source>
        <strain evidence="4 5">DSM 104297</strain>
    </source>
</reference>
<dbReference type="PROSITE" id="PS51192">
    <property type="entry name" value="HELICASE_ATP_BIND_1"/>
    <property type="match status" value="1"/>
</dbReference>
<dbReference type="CDD" id="cd18012">
    <property type="entry name" value="DEXQc_arch_SWI2_SNF2"/>
    <property type="match status" value="1"/>
</dbReference>
<gene>
    <name evidence="4" type="ORF">JOC83_002863</name>
</gene>
<dbReference type="Gene3D" id="3.40.50.10810">
    <property type="entry name" value="Tandem AAA-ATPase domain"/>
    <property type="match status" value="1"/>
</dbReference>
<dbReference type="SUPFAM" id="SSF52540">
    <property type="entry name" value="P-loop containing nucleoside triphosphate hydrolases"/>
    <property type="match status" value="2"/>
</dbReference>
<dbReference type="InterPro" id="IPR000330">
    <property type="entry name" value="SNF2_N"/>
</dbReference>
<dbReference type="InterPro" id="IPR001650">
    <property type="entry name" value="Helicase_C-like"/>
</dbReference>
<dbReference type="InterPro" id="IPR038718">
    <property type="entry name" value="SNF2-like_sf"/>
</dbReference>
<dbReference type="Proteomes" id="UP000809829">
    <property type="component" value="Unassembled WGS sequence"/>
</dbReference>
<evidence type="ECO:0000259" key="3">
    <source>
        <dbReference type="PROSITE" id="PS51194"/>
    </source>
</evidence>
<dbReference type="InterPro" id="IPR049730">
    <property type="entry name" value="SNF2/RAD54-like_C"/>
</dbReference>
<evidence type="ECO:0000256" key="1">
    <source>
        <dbReference type="ARBA" id="ARBA00022801"/>
    </source>
</evidence>
<evidence type="ECO:0000313" key="5">
    <source>
        <dbReference type="Proteomes" id="UP000809829"/>
    </source>
</evidence>
<dbReference type="GO" id="GO:0004386">
    <property type="term" value="F:helicase activity"/>
    <property type="evidence" value="ECO:0007669"/>
    <property type="project" value="UniProtKB-KW"/>
</dbReference>
<dbReference type="PROSITE" id="PS51194">
    <property type="entry name" value="HELICASE_CTER"/>
    <property type="match status" value="1"/>
</dbReference>
<keyword evidence="4" id="KW-0067">ATP-binding</keyword>
<keyword evidence="1" id="KW-0378">Hydrolase</keyword>